<organism evidence="2 3">
    <name type="scientific">Caenorhabditis nigoni</name>
    <dbReference type="NCBI Taxonomy" id="1611254"/>
    <lineage>
        <taxon>Eukaryota</taxon>
        <taxon>Metazoa</taxon>
        <taxon>Ecdysozoa</taxon>
        <taxon>Nematoda</taxon>
        <taxon>Chromadorea</taxon>
        <taxon>Rhabditida</taxon>
        <taxon>Rhabditina</taxon>
        <taxon>Rhabditomorpha</taxon>
        <taxon>Rhabditoidea</taxon>
        <taxon>Rhabditidae</taxon>
        <taxon>Peloderinae</taxon>
        <taxon>Caenorhabditis</taxon>
    </lineage>
</organism>
<feature type="compositionally biased region" description="Basic and acidic residues" evidence="1">
    <location>
        <begin position="245"/>
        <end position="255"/>
    </location>
</feature>
<evidence type="ECO:0000313" key="3">
    <source>
        <dbReference type="Proteomes" id="UP000230233"/>
    </source>
</evidence>
<name>A0A2G5SWC1_9PELO</name>
<comment type="caution">
    <text evidence="2">The sequence shown here is derived from an EMBL/GenBank/DDBJ whole genome shotgun (WGS) entry which is preliminary data.</text>
</comment>
<proteinExistence type="predicted"/>
<dbReference type="EMBL" id="PDUG01000006">
    <property type="protein sequence ID" value="PIC19268.1"/>
    <property type="molecule type" value="Genomic_DNA"/>
</dbReference>
<accession>A0A2G5SWC1</accession>
<feature type="compositionally biased region" description="Low complexity" evidence="1">
    <location>
        <begin position="194"/>
        <end position="214"/>
    </location>
</feature>
<feature type="compositionally biased region" description="Basic and acidic residues" evidence="1">
    <location>
        <begin position="336"/>
        <end position="345"/>
    </location>
</feature>
<feature type="compositionally biased region" description="Basic residues" evidence="1">
    <location>
        <begin position="263"/>
        <end position="275"/>
    </location>
</feature>
<feature type="region of interest" description="Disordered" evidence="1">
    <location>
        <begin position="1"/>
        <end position="149"/>
    </location>
</feature>
<sequence>MTPGRKARPTGAAPPPPAAPAPPTSPPPPPSSIRPPPGPPPPWLAKPSGPPLKRLNEQRQETPRVGFTNPNPSDGAFLSELQARCKQRRQHSTTDEEKEEDDVEAGSLKQEEVSNSGHLDTEVPPQSPTVVVVPGAIPMPPPPPPLDFLKTQKIPALKSHRLSTPVTLSSSKTSSQADMMAELMQNLAKRKSMTQESPSCSSTSTSAPNGSSTPQKSDFTGVAKLQLPWAPARLTKPKMILPDSSEEKEIEKHPEQPVNARDSKRHTVPANRNRRLTMPPLASHSTFTEKLEKEANEEEGSSVPTQRSFKDTLAMWNNKAEKAKPSVQSRFSLVLNRRETSRRPDSTATATIGEEDKKGGSVTNGSES</sequence>
<evidence type="ECO:0000256" key="1">
    <source>
        <dbReference type="SAM" id="MobiDB-lite"/>
    </source>
</evidence>
<evidence type="ECO:0000313" key="2">
    <source>
        <dbReference type="EMBL" id="PIC19268.1"/>
    </source>
</evidence>
<protein>
    <submittedName>
        <fullName evidence="2">Uncharacterized protein</fullName>
    </submittedName>
</protein>
<dbReference type="OrthoDB" id="10515976at2759"/>
<gene>
    <name evidence="2" type="primary">Cnig_chr_X.g24878</name>
    <name evidence="2" type="ORF">B9Z55_024878</name>
</gene>
<feature type="compositionally biased region" description="Pro residues" evidence="1">
    <location>
        <begin position="137"/>
        <end position="146"/>
    </location>
</feature>
<dbReference type="AlphaFoldDB" id="A0A2G5SWC1"/>
<keyword evidence="3" id="KW-1185">Reference proteome</keyword>
<feature type="region of interest" description="Disordered" evidence="1">
    <location>
        <begin position="187"/>
        <end position="368"/>
    </location>
</feature>
<reference evidence="3" key="1">
    <citation type="submission" date="2017-10" db="EMBL/GenBank/DDBJ databases">
        <title>Rapid genome shrinkage in a self-fertile nematode reveals novel sperm competition proteins.</title>
        <authorList>
            <person name="Yin D."/>
            <person name="Schwarz E.M."/>
            <person name="Thomas C.G."/>
            <person name="Felde R.L."/>
            <person name="Korf I.F."/>
            <person name="Cutter A.D."/>
            <person name="Schartner C.M."/>
            <person name="Ralston E.J."/>
            <person name="Meyer B.J."/>
            <person name="Haag E.S."/>
        </authorList>
    </citation>
    <scope>NUCLEOTIDE SEQUENCE [LARGE SCALE GENOMIC DNA]</scope>
    <source>
        <strain evidence="3">JU1422</strain>
    </source>
</reference>
<feature type="compositionally biased region" description="Pro residues" evidence="1">
    <location>
        <begin position="12"/>
        <end position="50"/>
    </location>
</feature>
<dbReference type="Proteomes" id="UP000230233">
    <property type="component" value="Chromosome X"/>
</dbReference>